<proteinExistence type="predicted"/>
<keyword evidence="2" id="KW-1185">Reference proteome</keyword>
<dbReference type="AlphaFoldDB" id="D7E9Y6"/>
<dbReference type="OrthoDB" id="121360at2157"/>
<dbReference type="RefSeq" id="WP_013194973.1">
    <property type="nucleotide sequence ID" value="NC_014253.1"/>
</dbReference>
<dbReference type="InterPro" id="IPR027268">
    <property type="entry name" value="Peptidase_M4/M1_CTD_sf"/>
</dbReference>
<dbReference type="KEGG" id="mev:Metev_1561"/>
<sequence precursor="true">MKNIKKKIFFRCLFSFIVVAMFITPVSAGWNETNKEIESFYKLNPDEKIVNVFKKIHFTNYDSDTKYWQGYYSHLHHKIPENAINVDMWNSKNQKIKIQNSSHNDFYVSDLNQKIWYGQSCNLYLEYAIPINKNTADFKLYENADIINATVIVPDDYETYIDKSEYTVKHSSNIDMYKFKGIKNQLECSIDAVNLTDYKVLNKSVSLGNKNVGLKIKYWKGENHWANETMDLAIKALPILEEKWGFTYPKDHNITITQSTENKTSGYGGINKGEDGILLLHTADKYILIHELAHYWTQKCGFEYIWMDEGYADLYTYLVLNRLDSNDALERKEDFIKQYKSMKQSKNLKLSEWSVPDSIGSENFDRVDYGYKKSFVLLYNIYKKIGINSMKQANQRFLNSDNIGNKEFKHIIQTVSDKNLESEWKLLHSNV</sequence>
<dbReference type="SUPFAM" id="SSF55486">
    <property type="entry name" value="Metalloproteases ('zincins'), catalytic domain"/>
    <property type="match status" value="1"/>
</dbReference>
<accession>D7E9Y6</accession>
<gene>
    <name evidence="1" type="ordered locus">Metev_1561</name>
</gene>
<dbReference type="STRING" id="644295.Metev_1561"/>
<dbReference type="Proteomes" id="UP000000391">
    <property type="component" value="Chromosome"/>
</dbReference>
<reference evidence="1 2" key="1">
    <citation type="submission" date="2010-06" db="EMBL/GenBank/DDBJ databases">
        <title>Complete sequence chromosome of Methanohalobium evestigatum Z-7303.</title>
        <authorList>
            <consortium name="US DOE Joint Genome Institute"/>
            <person name="Lucas S."/>
            <person name="Copeland A."/>
            <person name="Lapidus A."/>
            <person name="Cheng J.-F."/>
            <person name="Bruce D."/>
            <person name="Goodwin L."/>
            <person name="Pitluck S."/>
            <person name="Saunders E."/>
            <person name="Detter J.C."/>
            <person name="Han C."/>
            <person name="Tapia R."/>
            <person name="Land M."/>
            <person name="Hauser L."/>
            <person name="Kyrpides N."/>
            <person name="Mikhailova N."/>
            <person name="Sieprawska-Lupa M."/>
            <person name="Whitman W.B."/>
            <person name="Anderson I."/>
            <person name="Woyke T."/>
        </authorList>
    </citation>
    <scope>NUCLEOTIDE SEQUENCE [LARGE SCALE GENOMIC DNA]</scope>
    <source>
        <strain evidence="2">ATCC BAA-1072 / DSM 3721 / NBRC 107634 / OCM 161 / Z-7303</strain>
    </source>
</reference>
<dbReference type="Gene3D" id="1.10.390.10">
    <property type="entry name" value="Neutral Protease Domain 2"/>
    <property type="match status" value="1"/>
</dbReference>
<dbReference type="GeneID" id="9347201"/>
<evidence type="ECO:0000313" key="2">
    <source>
        <dbReference type="Proteomes" id="UP000000391"/>
    </source>
</evidence>
<evidence type="ECO:0000313" key="1">
    <source>
        <dbReference type="EMBL" id="ADI74408.1"/>
    </source>
</evidence>
<dbReference type="HOGENOM" id="CLU_671965_0_0_2"/>
<name>D7E9Y6_METEZ</name>
<dbReference type="EMBL" id="CP002069">
    <property type="protein sequence ID" value="ADI74408.1"/>
    <property type="molecule type" value="Genomic_DNA"/>
</dbReference>
<protein>
    <submittedName>
        <fullName evidence="1">Uncharacterized protein</fullName>
    </submittedName>
</protein>
<organism evidence="1 2">
    <name type="scientific">Methanohalobium evestigatum (strain ATCC BAA-1072 / DSM 3721 / NBRC 107634 / OCM 161 / Z-7303)</name>
    <dbReference type="NCBI Taxonomy" id="644295"/>
    <lineage>
        <taxon>Archaea</taxon>
        <taxon>Methanobacteriati</taxon>
        <taxon>Methanobacteriota</taxon>
        <taxon>Stenosarchaea group</taxon>
        <taxon>Methanomicrobia</taxon>
        <taxon>Methanosarcinales</taxon>
        <taxon>Methanosarcinaceae</taxon>
        <taxon>Methanohalobium</taxon>
    </lineage>
</organism>